<protein>
    <recommendedName>
        <fullName evidence="4">Sporulation initiation inhibitor protein Soj</fullName>
    </recommendedName>
</protein>
<dbReference type="AlphaFoldDB" id="A0A133Y738"/>
<dbReference type="FunFam" id="3.40.50.300:FF:000285">
    <property type="entry name" value="Sporulation initiation inhibitor Soj"/>
    <property type="match status" value="1"/>
</dbReference>
<name>A0A133Y738_9FIRM</name>
<dbReference type="PANTHER" id="PTHR13696">
    <property type="entry name" value="P-LOOP CONTAINING NUCLEOSIDE TRIPHOSPHATE HYDROLASE"/>
    <property type="match status" value="1"/>
</dbReference>
<dbReference type="InterPro" id="IPR025669">
    <property type="entry name" value="AAA_dom"/>
</dbReference>
<dbReference type="PIRSF" id="PIRSF009320">
    <property type="entry name" value="Nuc_binding_HP_1000"/>
    <property type="match status" value="1"/>
</dbReference>
<dbReference type="InterPro" id="IPR050678">
    <property type="entry name" value="DNA_Partitioning_ATPase"/>
</dbReference>
<dbReference type="CDD" id="cd02042">
    <property type="entry name" value="ParAB_family"/>
    <property type="match status" value="1"/>
</dbReference>
<comment type="catalytic activity">
    <reaction evidence="2">
        <text>ATP + H2O = ADP + phosphate + H(+)</text>
        <dbReference type="Rhea" id="RHEA:13065"/>
        <dbReference type="ChEBI" id="CHEBI:15377"/>
        <dbReference type="ChEBI" id="CHEBI:15378"/>
        <dbReference type="ChEBI" id="CHEBI:30616"/>
        <dbReference type="ChEBI" id="CHEBI:43474"/>
        <dbReference type="ChEBI" id="CHEBI:456216"/>
    </reaction>
</comment>
<dbReference type="RefSeq" id="WP_066714959.1">
    <property type="nucleotide sequence ID" value="NZ_CP118869.1"/>
</dbReference>
<gene>
    <name evidence="6" type="ORF">HMPREF1872_01333</name>
</gene>
<comment type="caution">
    <text evidence="6">The sequence shown here is derived from an EMBL/GenBank/DDBJ whole genome shotgun (WGS) entry which is preliminary data.</text>
</comment>
<evidence type="ECO:0000256" key="2">
    <source>
        <dbReference type="ARBA" id="ARBA00049360"/>
    </source>
</evidence>
<dbReference type="OrthoDB" id="9815116at2"/>
<evidence type="ECO:0000313" key="6">
    <source>
        <dbReference type="EMBL" id="KXB39011.1"/>
    </source>
</evidence>
<organism evidence="6 7">
    <name type="scientific">Amygdalobacter nucleatus</name>
    <dbReference type="NCBI Taxonomy" id="3029274"/>
    <lineage>
        <taxon>Bacteria</taxon>
        <taxon>Bacillati</taxon>
        <taxon>Bacillota</taxon>
        <taxon>Clostridia</taxon>
        <taxon>Eubacteriales</taxon>
        <taxon>Oscillospiraceae</taxon>
        <taxon>Amygdalobacter</taxon>
    </lineage>
</organism>
<dbReference type="Pfam" id="PF13614">
    <property type="entry name" value="AAA_31"/>
    <property type="match status" value="1"/>
</dbReference>
<evidence type="ECO:0000256" key="1">
    <source>
        <dbReference type="ARBA" id="ARBA00006976"/>
    </source>
</evidence>
<keyword evidence="7" id="KW-1185">Reference proteome</keyword>
<proteinExistence type="inferred from homology"/>
<reference evidence="7" key="1">
    <citation type="submission" date="2016-01" db="EMBL/GenBank/DDBJ databases">
        <authorList>
            <person name="Mitreva M."/>
            <person name="Pepin K.H."/>
            <person name="Mihindukulasuriya K.A."/>
            <person name="Fulton R."/>
            <person name="Fronick C."/>
            <person name="O'Laughlin M."/>
            <person name="Miner T."/>
            <person name="Herter B."/>
            <person name="Rosa B.A."/>
            <person name="Cordes M."/>
            <person name="Tomlinson C."/>
            <person name="Wollam A."/>
            <person name="Palsikar V.B."/>
            <person name="Mardis E.R."/>
            <person name="Wilson R.K."/>
        </authorList>
    </citation>
    <scope>NUCLEOTIDE SEQUENCE [LARGE SCALE GENOMIC DNA]</scope>
    <source>
        <strain evidence="7">KA00274</strain>
    </source>
</reference>
<dbReference type="EMBL" id="LSCV01000044">
    <property type="protein sequence ID" value="KXB39011.1"/>
    <property type="molecule type" value="Genomic_DNA"/>
</dbReference>
<evidence type="ECO:0000256" key="3">
    <source>
        <dbReference type="ARBA" id="ARBA00062323"/>
    </source>
</evidence>
<comment type="similarity">
    <text evidence="1">Belongs to the ParA family.</text>
</comment>
<accession>A0A133Y738</accession>
<sequence length="265" mass="29045">MMKVIAIVNQKGGVGKTTSCINLAACLAAKKKKVLLIDLDAQGNTTSGLGVDKQAVDKSIYDVLLDAKSIEAAIIKQNRPNLDLIASSIDLAGAEVELATADERELRLKKALQIVKDLAENDKTYKYDFVIIDCPPSLSLLTIDALTASNSVLIPIQAEYYALEGVSQLLKTIELVKASSNPKLDIFGVLVTMYDSRTQLSKQVYDEVKNFFPDKIFQTVIPRNVRLSEAPSYGQAIIEYAWISKGSLAYTKLAKEVIKRSQAEE</sequence>
<dbReference type="Gene3D" id="3.40.50.300">
    <property type="entry name" value="P-loop containing nucleotide triphosphate hydrolases"/>
    <property type="match status" value="1"/>
</dbReference>
<dbReference type="SUPFAM" id="SSF52540">
    <property type="entry name" value="P-loop containing nucleoside triphosphate hydrolases"/>
    <property type="match status" value="1"/>
</dbReference>
<evidence type="ECO:0000256" key="4">
    <source>
        <dbReference type="ARBA" id="ARBA00071824"/>
    </source>
</evidence>
<dbReference type="PATRIC" id="fig|1497955.3.peg.1300"/>
<dbReference type="STRING" id="1497955.HMPREF1872_01333"/>
<evidence type="ECO:0000259" key="5">
    <source>
        <dbReference type="Pfam" id="PF13614"/>
    </source>
</evidence>
<comment type="subunit">
    <text evidence="3">Dimerizes in the presence of ATP but not ADP; ATP-binding is required for double-stranded (ds)DNA-binding. Interacts with DnaA.</text>
</comment>
<evidence type="ECO:0000313" key="7">
    <source>
        <dbReference type="Proteomes" id="UP000070080"/>
    </source>
</evidence>
<feature type="domain" description="AAA" evidence="5">
    <location>
        <begin position="2"/>
        <end position="186"/>
    </location>
</feature>
<dbReference type="PANTHER" id="PTHR13696:SF52">
    <property type="entry name" value="PARA FAMILY PROTEIN CT_582"/>
    <property type="match status" value="1"/>
</dbReference>
<dbReference type="Proteomes" id="UP000070080">
    <property type="component" value="Unassembled WGS sequence"/>
</dbReference>
<dbReference type="InterPro" id="IPR027417">
    <property type="entry name" value="P-loop_NTPase"/>
</dbReference>